<feature type="active site" description="Nucleophile" evidence="5">
    <location>
        <position position="15"/>
    </location>
</feature>
<dbReference type="Proteomes" id="UP000736335">
    <property type="component" value="Unassembled WGS sequence"/>
</dbReference>
<dbReference type="PIRSF" id="PIRSF000077">
    <property type="entry name" value="Thioredoxin"/>
    <property type="match status" value="1"/>
</dbReference>
<dbReference type="PANTHER" id="PTHR45663">
    <property type="entry name" value="GEO12009P1"/>
    <property type="match status" value="1"/>
</dbReference>
<dbReference type="Pfam" id="PF00085">
    <property type="entry name" value="Thioredoxin"/>
    <property type="match status" value="1"/>
</dbReference>
<feature type="domain" description="Thioredoxin" evidence="7">
    <location>
        <begin position="1"/>
        <end position="92"/>
    </location>
</feature>
<keyword evidence="1" id="KW-0813">Transport</keyword>
<dbReference type="InterPro" id="IPR017937">
    <property type="entry name" value="Thioredoxin_CS"/>
</dbReference>
<dbReference type="PROSITE" id="PS51352">
    <property type="entry name" value="THIOREDOXIN_2"/>
    <property type="match status" value="1"/>
</dbReference>
<evidence type="ECO:0000313" key="8">
    <source>
        <dbReference type="EMBL" id="KAF9792117.1"/>
    </source>
</evidence>
<feature type="disulfide bond" description="Redox-active" evidence="6">
    <location>
        <begin position="12"/>
        <end position="15"/>
    </location>
</feature>
<dbReference type="PROSITE" id="PS00194">
    <property type="entry name" value="THIOREDOXIN_1"/>
    <property type="match status" value="1"/>
</dbReference>
<evidence type="ECO:0000256" key="4">
    <source>
        <dbReference type="ARBA" id="ARBA00023284"/>
    </source>
</evidence>
<sequence length="94" mass="9944">KIVIADFHADWCGPCRVLGPILERVTGALTSGSGGTFDLVTVDTDEQVELAKKYGVRALPTVIAFKGGEPVKQFVGAIPEPKVAEFLKSVTTGE</sequence>
<protein>
    <submittedName>
        <fullName evidence="8">Thioredoxin-like protein</fullName>
    </submittedName>
</protein>
<dbReference type="EMBL" id="WIUZ02000001">
    <property type="protein sequence ID" value="KAF9792117.1"/>
    <property type="molecule type" value="Genomic_DNA"/>
</dbReference>
<feature type="site" description="Deprotonates C-terminal active site Cys" evidence="5">
    <location>
        <position position="6"/>
    </location>
</feature>
<evidence type="ECO:0000256" key="2">
    <source>
        <dbReference type="ARBA" id="ARBA00022982"/>
    </source>
</evidence>
<gene>
    <name evidence="8" type="ORF">BJ322DRAFT_997090</name>
</gene>
<keyword evidence="4 6" id="KW-0676">Redox-active center</keyword>
<dbReference type="Gene3D" id="3.40.30.10">
    <property type="entry name" value="Glutaredoxin"/>
    <property type="match status" value="1"/>
</dbReference>
<dbReference type="GO" id="GO:0015035">
    <property type="term" value="F:protein-disulfide reductase activity"/>
    <property type="evidence" value="ECO:0007669"/>
    <property type="project" value="InterPro"/>
</dbReference>
<evidence type="ECO:0000259" key="7">
    <source>
        <dbReference type="PROSITE" id="PS51352"/>
    </source>
</evidence>
<reference evidence="8" key="1">
    <citation type="journal article" date="2020" name="Nat. Commun.">
        <title>Large-scale genome sequencing of mycorrhizal fungi provides insights into the early evolution of symbiotic traits.</title>
        <authorList>
            <person name="Miyauchi S."/>
            <person name="Kiss E."/>
            <person name="Kuo A."/>
            <person name="Drula E."/>
            <person name="Kohler A."/>
            <person name="Sanchez-Garcia M."/>
            <person name="Morin E."/>
            <person name="Andreopoulos B."/>
            <person name="Barry K.W."/>
            <person name="Bonito G."/>
            <person name="Buee M."/>
            <person name="Carver A."/>
            <person name="Chen C."/>
            <person name="Cichocki N."/>
            <person name="Clum A."/>
            <person name="Culley D."/>
            <person name="Crous P.W."/>
            <person name="Fauchery L."/>
            <person name="Girlanda M."/>
            <person name="Hayes R.D."/>
            <person name="Keri Z."/>
            <person name="LaButti K."/>
            <person name="Lipzen A."/>
            <person name="Lombard V."/>
            <person name="Magnuson J."/>
            <person name="Maillard F."/>
            <person name="Murat C."/>
            <person name="Nolan M."/>
            <person name="Ohm R.A."/>
            <person name="Pangilinan J."/>
            <person name="Pereira M.F."/>
            <person name="Perotto S."/>
            <person name="Peter M."/>
            <person name="Pfister S."/>
            <person name="Riley R."/>
            <person name="Sitrit Y."/>
            <person name="Stielow J.B."/>
            <person name="Szollosi G."/>
            <person name="Zifcakova L."/>
            <person name="Stursova M."/>
            <person name="Spatafora J.W."/>
            <person name="Tedersoo L."/>
            <person name="Vaario L.M."/>
            <person name="Yamada A."/>
            <person name="Yan M."/>
            <person name="Wang P."/>
            <person name="Xu J."/>
            <person name="Bruns T."/>
            <person name="Baldrian P."/>
            <person name="Vilgalys R."/>
            <person name="Dunand C."/>
            <person name="Henrissat B."/>
            <person name="Grigoriev I.V."/>
            <person name="Hibbett D."/>
            <person name="Nagy L.G."/>
            <person name="Martin F.M."/>
        </authorList>
    </citation>
    <scope>NUCLEOTIDE SEQUENCE</scope>
    <source>
        <strain evidence="8">UH-Tt-Lm1</strain>
    </source>
</reference>
<keyword evidence="3 6" id="KW-1015">Disulfide bond</keyword>
<reference evidence="8" key="2">
    <citation type="submission" date="2020-11" db="EMBL/GenBank/DDBJ databases">
        <authorList>
            <consortium name="DOE Joint Genome Institute"/>
            <person name="Kuo A."/>
            <person name="Miyauchi S."/>
            <person name="Kiss E."/>
            <person name="Drula E."/>
            <person name="Kohler A."/>
            <person name="Sanchez-Garcia M."/>
            <person name="Andreopoulos B."/>
            <person name="Barry K.W."/>
            <person name="Bonito G."/>
            <person name="Buee M."/>
            <person name="Carver A."/>
            <person name="Chen C."/>
            <person name="Cichocki N."/>
            <person name="Clum A."/>
            <person name="Culley D."/>
            <person name="Crous P.W."/>
            <person name="Fauchery L."/>
            <person name="Girlanda M."/>
            <person name="Hayes R."/>
            <person name="Keri Z."/>
            <person name="Labutti K."/>
            <person name="Lipzen A."/>
            <person name="Lombard V."/>
            <person name="Magnuson J."/>
            <person name="Maillard F."/>
            <person name="Morin E."/>
            <person name="Murat C."/>
            <person name="Nolan M."/>
            <person name="Ohm R."/>
            <person name="Pangilinan J."/>
            <person name="Pereira M."/>
            <person name="Perotto S."/>
            <person name="Peter M."/>
            <person name="Riley R."/>
            <person name="Sitrit Y."/>
            <person name="Stielow B."/>
            <person name="Szollosi G."/>
            <person name="Zifcakova L."/>
            <person name="Stursova M."/>
            <person name="Spatafora J.W."/>
            <person name="Tedersoo L."/>
            <person name="Vaario L.-M."/>
            <person name="Yamada A."/>
            <person name="Yan M."/>
            <person name="Wang P."/>
            <person name="Xu J."/>
            <person name="Bruns T."/>
            <person name="Baldrian P."/>
            <person name="Vilgalys R."/>
            <person name="Henrissat B."/>
            <person name="Grigoriev I.V."/>
            <person name="Hibbett D."/>
            <person name="Nagy L.G."/>
            <person name="Martin F.M."/>
        </authorList>
    </citation>
    <scope>NUCLEOTIDE SEQUENCE</scope>
    <source>
        <strain evidence="8">UH-Tt-Lm1</strain>
    </source>
</reference>
<comment type="caution">
    <text evidence="8">The sequence shown here is derived from an EMBL/GenBank/DDBJ whole genome shotgun (WGS) entry which is preliminary data.</text>
</comment>
<dbReference type="GO" id="GO:0005737">
    <property type="term" value="C:cytoplasm"/>
    <property type="evidence" value="ECO:0007669"/>
    <property type="project" value="TreeGrafter"/>
</dbReference>
<feature type="site" description="Contributes to redox potential value" evidence="5">
    <location>
        <position position="13"/>
    </location>
</feature>
<feature type="site" description="Contributes to redox potential value" evidence="5">
    <location>
        <position position="14"/>
    </location>
</feature>
<dbReference type="AlphaFoldDB" id="A0A9P6HQN2"/>
<name>A0A9P6HQN2_9AGAM</name>
<evidence type="ECO:0000256" key="1">
    <source>
        <dbReference type="ARBA" id="ARBA00022448"/>
    </source>
</evidence>
<evidence type="ECO:0000256" key="3">
    <source>
        <dbReference type="ARBA" id="ARBA00023157"/>
    </source>
</evidence>
<proteinExistence type="predicted"/>
<keyword evidence="2" id="KW-0249">Electron transport</keyword>
<dbReference type="InterPro" id="IPR036249">
    <property type="entry name" value="Thioredoxin-like_sf"/>
</dbReference>
<dbReference type="SUPFAM" id="SSF52833">
    <property type="entry name" value="Thioredoxin-like"/>
    <property type="match status" value="1"/>
</dbReference>
<dbReference type="InterPro" id="IPR013766">
    <property type="entry name" value="Thioredoxin_domain"/>
</dbReference>
<evidence type="ECO:0000256" key="5">
    <source>
        <dbReference type="PIRSR" id="PIRSR000077-1"/>
    </source>
</evidence>
<evidence type="ECO:0000256" key="6">
    <source>
        <dbReference type="PIRSR" id="PIRSR000077-4"/>
    </source>
</evidence>
<organism evidence="8 9">
    <name type="scientific">Thelephora terrestris</name>
    <dbReference type="NCBI Taxonomy" id="56493"/>
    <lineage>
        <taxon>Eukaryota</taxon>
        <taxon>Fungi</taxon>
        <taxon>Dikarya</taxon>
        <taxon>Basidiomycota</taxon>
        <taxon>Agaricomycotina</taxon>
        <taxon>Agaricomycetes</taxon>
        <taxon>Thelephorales</taxon>
        <taxon>Thelephoraceae</taxon>
        <taxon>Thelephora</taxon>
    </lineage>
</organism>
<accession>A0A9P6HQN2</accession>
<dbReference type="OrthoDB" id="2121326at2759"/>
<dbReference type="CDD" id="cd02947">
    <property type="entry name" value="TRX_family"/>
    <property type="match status" value="1"/>
</dbReference>
<evidence type="ECO:0000313" key="9">
    <source>
        <dbReference type="Proteomes" id="UP000736335"/>
    </source>
</evidence>
<feature type="non-terminal residue" evidence="8">
    <location>
        <position position="94"/>
    </location>
</feature>
<dbReference type="PRINTS" id="PR00421">
    <property type="entry name" value="THIOREDOXIN"/>
</dbReference>
<dbReference type="PANTHER" id="PTHR45663:SF11">
    <property type="entry name" value="GEO12009P1"/>
    <property type="match status" value="1"/>
</dbReference>
<feature type="active site" description="Nucleophile" evidence="5">
    <location>
        <position position="12"/>
    </location>
</feature>
<dbReference type="InterPro" id="IPR005746">
    <property type="entry name" value="Thioredoxin"/>
</dbReference>
<keyword evidence="9" id="KW-1185">Reference proteome</keyword>